<dbReference type="InterPro" id="IPR018712">
    <property type="entry name" value="Tle1-like_cat"/>
</dbReference>
<dbReference type="PANTHER" id="PTHR33840">
    <property type="match status" value="1"/>
</dbReference>
<evidence type="ECO:0000313" key="3">
    <source>
        <dbReference type="Proteomes" id="UP001150879"/>
    </source>
</evidence>
<dbReference type="GO" id="GO:0017000">
    <property type="term" value="P:antibiotic biosynthetic process"/>
    <property type="evidence" value="ECO:0007669"/>
    <property type="project" value="UniProtKB-ARBA"/>
</dbReference>
<keyword evidence="3" id="KW-1185">Reference proteome</keyword>
<dbReference type="Proteomes" id="UP001150879">
    <property type="component" value="Unassembled WGS sequence"/>
</dbReference>
<sequence length="470" mass="53818">MGHKNKENKKKGNRRLVLCFDGTGNKYRADESDTNVVKIYEMLDRKDENQFHYYQPGIGTFTTGSSGSALGFLGRMKARFETALDQAIGTSFEYHVSKGYEFLMRYYKPGDHIYVFGFSRGAYTARFLAEMINSVGLLSKGNEEMIRFAFATFSECLKAKGDIEKENEKKEYSTSFKSAFCRPDVKVYFLGLFDCVNSVGQFEIPFKRSSYRNISKPAALHIRHAVSIHERRLKFKPSLFLHDPDDPIDFKEVWFAGNHCDVGGGLEYEHDKQQHLLSDTPLAWMVDEIIALDDDPEAKLSMNLSSIEQHGHLRAGHKRLMQTNKNPSQCHQVTINARRPHDFLAFGRGAAWIATIAWWILEVLPIFTRLELESGEWVPRYWPPNFGASRDLPEDAVIHPSVQAMHRANIISEMPKLGGDEPPILQDPFRLIRAFLPWNMKKPSGIDLLRKTMKTKTTESHGAHSWMWGE</sequence>
<dbReference type="GO" id="GO:0072330">
    <property type="term" value="P:monocarboxylic acid biosynthetic process"/>
    <property type="evidence" value="ECO:0007669"/>
    <property type="project" value="UniProtKB-ARBA"/>
</dbReference>
<gene>
    <name evidence="2" type="ORF">N7472_000004</name>
</gene>
<dbReference type="SUPFAM" id="SSF53474">
    <property type="entry name" value="alpha/beta-Hydrolases"/>
    <property type="match status" value="1"/>
</dbReference>
<reference evidence="2" key="1">
    <citation type="submission" date="2022-11" db="EMBL/GenBank/DDBJ databases">
        <authorList>
            <person name="Petersen C."/>
        </authorList>
    </citation>
    <scope>NUCLEOTIDE SEQUENCE</scope>
    <source>
        <strain evidence="2">IBT 16849</strain>
    </source>
</reference>
<proteinExistence type="predicted"/>
<dbReference type="PANTHER" id="PTHR33840:SF2">
    <property type="entry name" value="TLE1 PHOSPHOLIPASE DOMAIN-CONTAINING PROTEIN"/>
    <property type="match status" value="1"/>
</dbReference>
<comment type="caution">
    <text evidence="2">The sequence shown here is derived from an EMBL/GenBank/DDBJ whole genome shotgun (WGS) entry which is preliminary data.</text>
</comment>
<dbReference type="AlphaFoldDB" id="A0A9W9MYV9"/>
<protein>
    <recommendedName>
        <fullName evidence="1">T6SS Phospholipase effector Tle1-like catalytic domain-containing protein</fullName>
    </recommendedName>
</protein>
<evidence type="ECO:0000313" key="2">
    <source>
        <dbReference type="EMBL" id="KAJ5209865.1"/>
    </source>
</evidence>
<accession>A0A9W9MYV9</accession>
<reference evidence="2" key="2">
    <citation type="journal article" date="2023" name="IMA Fungus">
        <title>Comparative genomic study of the Penicillium genus elucidates a diverse pangenome and 15 lateral gene transfer events.</title>
        <authorList>
            <person name="Petersen C."/>
            <person name="Sorensen T."/>
            <person name="Nielsen M.R."/>
            <person name="Sondergaard T.E."/>
            <person name="Sorensen J.L."/>
            <person name="Fitzpatrick D.A."/>
            <person name="Frisvad J.C."/>
            <person name="Nielsen K.L."/>
        </authorList>
    </citation>
    <scope>NUCLEOTIDE SEQUENCE</scope>
    <source>
        <strain evidence="2">IBT 16849</strain>
    </source>
</reference>
<dbReference type="EMBL" id="JAPQKP010000001">
    <property type="protein sequence ID" value="KAJ5209865.1"/>
    <property type="molecule type" value="Genomic_DNA"/>
</dbReference>
<dbReference type="OrthoDB" id="3162439at2759"/>
<name>A0A9W9MYV9_9EURO</name>
<evidence type="ECO:0000259" key="1">
    <source>
        <dbReference type="Pfam" id="PF09994"/>
    </source>
</evidence>
<dbReference type="Pfam" id="PF09994">
    <property type="entry name" value="T6SS_Tle1-like_cat"/>
    <property type="match status" value="1"/>
</dbReference>
<dbReference type="InterPro" id="IPR029058">
    <property type="entry name" value="AB_hydrolase_fold"/>
</dbReference>
<feature type="domain" description="T6SS Phospholipase effector Tle1-like catalytic" evidence="1">
    <location>
        <begin position="14"/>
        <end position="288"/>
    </location>
</feature>
<organism evidence="2 3">
    <name type="scientific">Penicillium cf. griseofulvum</name>
    <dbReference type="NCBI Taxonomy" id="2972120"/>
    <lineage>
        <taxon>Eukaryota</taxon>
        <taxon>Fungi</taxon>
        <taxon>Dikarya</taxon>
        <taxon>Ascomycota</taxon>
        <taxon>Pezizomycotina</taxon>
        <taxon>Eurotiomycetes</taxon>
        <taxon>Eurotiomycetidae</taxon>
        <taxon>Eurotiales</taxon>
        <taxon>Aspergillaceae</taxon>
        <taxon>Penicillium</taxon>
    </lineage>
</organism>